<dbReference type="InterPro" id="IPR015943">
    <property type="entry name" value="WD40/YVTN_repeat-like_dom_sf"/>
</dbReference>
<feature type="repeat" description="WD" evidence="4">
    <location>
        <begin position="153"/>
        <end position="206"/>
    </location>
</feature>
<feature type="repeat" description="WD" evidence="4">
    <location>
        <begin position="22"/>
        <end position="63"/>
    </location>
</feature>
<dbReference type="AlphaFoldDB" id="A0A8X6J0K3"/>
<dbReference type="GO" id="GO:0005737">
    <property type="term" value="C:cytoplasm"/>
    <property type="evidence" value="ECO:0007669"/>
    <property type="project" value="TreeGrafter"/>
</dbReference>
<organism evidence="5 6">
    <name type="scientific">Nephila pilipes</name>
    <name type="common">Giant wood spider</name>
    <name type="synonym">Nephila maculata</name>
    <dbReference type="NCBI Taxonomy" id="299642"/>
    <lineage>
        <taxon>Eukaryota</taxon>
        <taxon>Metazoa</taxon>
        <taxon>Ecdysozoa</taxon>
        <taxon>Arthropoda</taxon>
        <taxon>Chelicerata</taxon>
        <taxon>Arachnida</taxon>
        <taxon>Araneae</taxon>
        <taxon>Araneomorphae</taxon>
        <taxon>Entelegynae</taxon>
        <taxon>Araneoidea</taxon>
        <taxon>Nephilidae</taxon>
        <taxon>Nephila</taxon>
    </lineage>
</organism>
<dbReference type="GO" id="GO:0043161">
    <property type="term" value="P:proteasome-mediated ubiquitin-dependent protein catabolic process"/>
    <property type="evidence" value="ECO:0007669"/>
    <property type="project" value="TreeGrafter"/>
</dbReference>
<dbReference type="InterPro" id="IPR020472">
    <property type="entry name" value="WD40_PAC1"/>
</dbReference>
<dbReference type="SUPFAM" id="SSF117289">
    <property type="entry name" value="Nucleoporin domain"/>
    <property type="match status" value="1"/>
</dbReference>
<dbReference type="Pfam" id="PF00400">
    <property type="entry name" value="WD40"/>
    <property type="match status" value="8"/>
</dbReference>
<dbReference type="GO" id="GO:0005634">
    <property type="term" value="C:nucleus"/>
    <property type="evidence" value="ECO:0007669"/>
    <property type="project" value="TreeGrafter"/>
</dbReference>
<dbReference type="OrthoDB" id="674604at2759"/>
<dbReference type="EMBL" id="BMAW01048793">
    <property type="protein sequence ID" value="GFS67862.1"/>
    <property type="molecule type" value="Genomic_DNA"/>
</dbReference>
<dbReference type="Proteomes" id="UP000887013">
    <property type="component" value="Unassembled WGS sequence"/>
</dbReference>
<keyword evidence="2 4" id="KW-0853">WD repeat</keyword>
<dbReference type="SMART" id="SM00320">
    <property type="entry name" value="WD40"/>
    <property type="match status" value="8"/>
</dbReference>
<proteinExistence type="predicted"/>
<evidence type="ECO:0000313" key="5">
    <source>
        <dbReference type="EMBL" id="GFS67862.1"/>
    </source>
</evidence>
<keyword evidence="1" id="KW-0963">Cytoplasm</keyword>
<accession>A0A8X6J0K3</accession>
<dbReference type="CDD" id="cd00200">
    <property type="entry name" value="WD40"/>
    <property type="match status" value="1"/>
</dbReference>
<keyword evidence="6" id="KW-1185">Reference proteome</keyword>
<keyword evidence="3" id="KW-0677">Repeat</keyword>
<sequence length="379" mass="42332">MGLDASKDINPNAARGYILEKFTRHKGGVNCMIMEPEKYLMATGGEDKSIVLWRINTTPTQSKATLKGHTDYVSCLSFHDKYVLSGSADCTIRKWCLTTHECLFVFEGHTNRINKVLCAGDFMFSSSVDHTARAWTMVTQKYEAMDAVSLQKFEGHGKAVYPLVFIPDDESLLDGKIIHRNDIFITGSSDKTIRIWSFKSGKALHVLKGHKGTVNALVVDPEGKMLFSGGGDGIICCWNIATGELIRKMMGHESAVLSLIAHNKMLYSCSTDKTARAWIMDFGECIKVYRDHTHSVTCINYLDGYVFTGCADTYSRMFKAKTGECKRVFKGHTKAIVHIEPVYDKVYTVSVDGTLRVWDTTGILEDDPNEDINIEVQST</sequence>
<evidence type="ECO:0000313" key="6">
    <source>
        <dbReference type="Proteomes" id="UP000887013"/>
    </source>
</evidence>
<dbReference type="PROSITE" id="PS50082">
    <property type="entry name" value="WD_REPEATS_2"/>
    <property type="match status" value="5"/>
</dbReference>
<dbReference type="Gene3D" id="2.130.10.10">
    <property type="entry name" value="YVTN repeat-like/Quinoprotein amine dehydrogenase"/>
    <property type="match status" value="2"/>
</dbReference>
<dbReference type="PROSITE" id="PS50294">
    <property type="entry name" value="WD_REPEATS_REGION"/>
    <property type="match status" value="3"/>
</dbReference>
<dbReference type="PRINTS" id="PR00320">
    <property type="entry name" value="GPROTEINBRPT"/>
</dbReference>
<evidence type="ECO:0000256" key="4">
    <source>
        <dbReference type="PROSITE-ProRule" id="PRU00221"/>
    </source>
</evidence>
<dbReference type="PANTHER" id="PTHR19849">
    <property type="entry name" value="PHOSPHOLIPASE A-2-ACTIVATING PROTEIN"/>
    <property type="match status" value="1"/>
</dbReference>
<feature type="repeat" description="WD" evidence="4">
    <location>
        <begin position="329"/>
        <end position="359"/>
    </location>
</feature>
<dbReference type="GO" id="GO:0010992">
    <property type="term" value="P:ubiquitin recycling"/>
    <property type="evidence" value="ECO:0007669"/>
    <property type="project" value="TreeGrafter"/>
</dbReference>
<evidence type="ECO:0000256" key="1">
    <source>
        <dbReference type="ARBA" id="ARBA00022490"/>
    </source>
</evidence>
<dbReference type="PANTHER" id="PTHR19849:SF0">
    <property type="entry name" value="PHOSPHOLIPASE A-2-ACTIVATING PROTEIN"/>
    <property type="match status" value="1"/>
</dbReference>
<protein>
    <submittedName>
        <fullName evidence="5">WD repeat-containing protein 86</fullName>
    </submittedName>
</protein>
<name>A0A8X6J0K3_NEPPI</name>
<feature type="repeat" description="WD" evidence="4">
    <location>
        <begin position="66"/>
        <end position="105"/>
    </location>
</feature>
<dbReference type="InterPro" id="IPR001680">
    <property type="entry name" value="WD40_rpt"/>
</dbReference>
<evidence type="ECO:0000256" key="3">
    <source>
        <dbReference type="ARBA" id="ARBA00022737"/>
    </source>
</evidence>
<evidence type="ECO:0000256" key="2">
    <source>
        <dbReference type="ARBA" id="ARBA00022574"/>
    </source>
</evidence>
<comment type="caution">
    <text evidence="5">The sequence shown here is derived from an EMBL/GenBank/DDBJ whole genome shotgun (WGS) entry which is preliminary data.</text>
</comment>
<feature type="repeat" description="WD" evidence="4">
    <location>
        <begin position="207"/>
        <end position="248"/>
    </location>
</feature>
<reference evidence="5" key="1">
    <citation type="submission" date="2020-08" db="EMBL/GenBank/DDBJ databases">
        <title>Multicomponent nature underlies the extraordinary mechanical properties of spider dragline silk.</title>
        <authorList>
            <person name="Kono N."/>
            <person name="Nakamura H."/>
            <person name="Mori M."/>
            <person name="Yoshida Y."/>
            <person name="Ohtoshi R."/>
            <person name="Malay A.D."/>
            <person name="Moran D.A.P."/>
            <person name="Tomita M."/>
            <person name="Numata K."/>
            <person name="Arakawa K."/>
        </authorList>
    </citation>
    <scope>NUCLEOTIDE SEQUENCE</scope>
</reference>
<gene>
    <name evidence="5" type="primary">WDR86_2</name>
    <name evidence="5" type="ORF">NPIL_70171</name>
</gene>
<dbReference type="GO" id="GO:0043130">
    <property type="term" value="F:ubiquitin binding"/>
    <property type="evidence" value="ECO:0007669"/>
    <property type="project" value="TreeGrafter"/>
</dbReference>